<name>A0A2J8LBM9_PANTR</name>
<evidence type="ECO:0000313" key="2">
    <source>
        <dbReference type="EMBL" id="PNI44663.1"/>
    </source>
</evidence>
<dbReference type="Proteomes" id="UP000236370">
    <property type="component" value="Unassembled WGS sequence"/>
</dbReference>
<accession>A0A2J8LBM9</accession>
<gene>
    <name evidence="2" type="ORF">CK820_G0031057</name>
</gene>
<feature type="compositionally biased region" description="Polar residues" evidence="1">
    <location>
        <begin position="1"/>
        <end position="15"/>
    </location>
</feature>
<feature type="non-terminal residue" evidence="2">
    <location>
        <position position="46"/>
    </location>
</feature>
<organism evidence="2 3">
    <name type="scientific">Pan troglodytes</name>
    <name type="common">Chimpanzee</name>
    <dbReference type="NCBI Taxonomy" id="9598"/>
    <lineage>
        <taxon>Eukaryota</taxon>
        <taxon>Metazoa</taxon>
        <taxon>Chordata</taxon>
        <taxon>Craniata</taxon>
        <taxon>Vertebrata</taxon>
        <taxon>Euteleostomi</taxon>
        <taxon>Mammalia</taxon>
        <taxon>Eutheria</taxon>
        <taxon>Euarchontoglires</taxon>
        <taxon>Primates</taxon>
        <taxon>Haplorrhini</taxon>
        <taxon>Catarrhini</taxon>
        <taxon>Hominidae</taxon>
        <taxon>Pan</taxon>
    </lineage>
</organism>
<sequence>MSSVSVVNHQETLQHVPSDHTNETSNSTVKPPTSIASDSSNTTVTT</sequence>
<reference evidence="2 3" key="1">
    <citation type="submission" date="2017-12" db="EMBL/GenBank/DDBJ databases">
        <title>High-resolution comparative analysis of great ape genomes.</title>
        <authorList>
            <person name="Pollen A."/>
            <person name="Hastie A."/>
            <person name="Hormozdiari F."/>
            <person name="Dougherty M."/>
            <person name="Liu R."/>
            <person name="Chaisson M."/>
            <person name="Hoppe E."/>
            <person name="Hill C."/>
            <person name="Pang A."/>
            <person name="Hillier L."/>
            <person name="Baker C."/>
            <person name="Armstrong J."/>
            <person name="Shendure J."/>
            <person name="Paten B."/>
            <person name="Wilson R."/>
            <person name="Chao H."/>
            <person name="Schneider V."/>
            <person name="Ventura M."/>
            <person name="Kronenberg Z."/>
            <person name="Murali S."/>
            <person name="Gordon D."/>
            <person name="Cantsilieris S."/>
            <person name="Munson K."/>
            <person name="Nelson B."/>
            <person name="Raja A."/>
            <person name="Underwood J."/>
            <person name="Diekhans M."/>
            <person name="Fiddes I."/>
            <person name="Haussler D."/>
            <person name="Eichler E."/>
        </authorList>
    </citation>
    <scope>NUCLEOTIDE SEQUENCE [LARGE SCALE GENOMIC DNA]</scope>
    <source>
        <strain evidence="2">Yerkes chimp pedigree #C0471</strain>
    </source>
</reference>
<comment type="caution">
    <text evidence="2">The sequence shown here is derived from an EMBL/GenBank/DDBJ whole genome shotgun (WGS) entry which is preliminary data.</text>
</comment>
<protein>
    <submittedName>
        <fullName evidence="2">TMEM123 isoform 8</fullName>
    </submittedName>
</protein>
<feature type="region of interest" description="Disordered" evidence="1">
    <location>
        <begin position="1"/>
        <end position="46"/>
    </location>
</feature>
<dbReference type="EMBL" id="NBAG03000298">
    <property type="protein sequence ID" value="PNI44663.1"/>
    <property type="molecule type" value="Genomic_DNA"/>
</dbReference>
<proteinExistence type="predicted"/>
<feature type="compositionally biased region" description="Polar residues" evidence="1">
    <location>
        <begin position="23"/>
        <end position="46"/>
    </location>
</feature>
<dbReference type="AlphaFoldDB" id="A0A2J8LBM9"/>
<evidence type="ECO:0000256" key="1">
    <source>
        <dbReference type="SAM" id="MobiDB-lite"/>
    </source>
</evidence>
<evidence type="ECO:0000313" key="3">
    <source>
        <dbReference type="Proteomes" id="UP000236370"/>
    </source>
</evidence>